<dbReference type="InterPro" id="IPR011513">
    <property type="entry name" value="Nse1"/>
</dbReference>
<evidence type="ECO:0000313" key="2">
    <source>
        <dbReference type="EMBL" id="GAA2390459.1"/>
    </source>
</evidence>
<keyword evidence="3" id="KW-1185">Reference proteome</keyword>
<reference evidence="2 3" key="1">
    <citation type="journal article" date="2019" name="Int. J. Syst. Evol. Microbiol.">
        <title>The Global Catalogue of Microorganisms (GCM) 10K type strain sequencing project: providing services to taxonomists for standard genome sequencing and annotation.</title>
        <authorList>
            <consortium name="The Broad Institute Genomics Platform"/>
            <consortium name="The Broad Institute Genome Sequencing Center for Infectious Disease"/>
            <person name="Wu L."/>
            <person name="Ma J."/>
        </authorList>
    </citation>
    <scope>NUCLEOTIDE SEQUENCE [LARGE SCALE GENOMIC DNA]</scope>
    <source>
        <strain evidence="2 3">JCM 6921</strain>
    </source>
</reference>
<comment type="caution">
    <text evidence="2">The sequence shown here is derived from an EMBL/GenBank/DDBJ whole genome shotgun (WGS) entry which is preliminary data.</text>
</comment>
<organism evidence="2 3">
    <name type="scientific">Streptomyces glaucosporus</name>
    <dbReference type="NCBI Taxonomy" id="284044"/>
    <lineage>
        <taxon>Bacteria</taxon>
        <taxon>Bacillati</taxon>
        <taxon>Actinomycetota</taxon>
        <taxon>Actinomycetes</taxon>
        <taxon>Kitasatosporales</taxon>
        <taxon>Streptomycetaceae</taxon>
        <taxon>Streptomyces</taxon>
    </lineage>
</organism>
<dbReference type="RefSeq" id="WP_344629873.1">
    <property type="nucleotide sequence ID" value="NZ_BAAATJ010000004.1"/>
</dbReference>
<name>A0ABN3HY28_9ACTN</name>
<evidence type="ECO:0000256" key="1">
    <source>
        <dbReference type="SAM" id="MobiDB-lite"/>
    </source>
</evidence>
<sequence length="231" mass="25568">MTSDSPTPRQVGPRPVPAQADSQEFDDILVALGRQLGEAAESTQQASGSRKKLKGVTFEYEPEPRTVHDMAGDQGYSIASNWFTQFLAQLAVANSVTKSEMCVFLYVAGGQMAGTGIAQYTQQEITDGLNKEARRTGARCITRSTVNRAIKALCEYGWLERHGKGKIRLNVRLWFRGNSTAQQAVLADLEREHGHDPEAFPYRIGPQRGEQQTLDFPLDDTQPPARQERTG</sequence>
<dbReference type="Pfam" id="PF07574">
    <property type="entry name" value="SMC_Nse1"/>
    <property type="match status" value="1"/>
</dbReference>
<evidence type="ECO:0000313" key="3">
    <source>
        <dbReference type="Proteomes" id="UP001500058"/>
    </source>
</evidence>
<dbReference type="Gene3D" id="1.10.10.10">
    <property type="entry name" value="Winged helix-like DNA-binding domain superfamily/Winged helix DNA-binding domain"/>
    <property type="match status" value="1"/>
</dbReference>
<dbReference type="InterPro" id="IPR036388">
    <property type="entry name" value="WH-like_DNA-bd_sf"/>
</dbReference>
<dbReference type="Proteomes" id="UP001500058">
    <property type="component" value="Unassembled WGS sequence"/>
</dbReference>
<protein>
    <submittedName>
        <fullName evidence="2">Uncharacterized protein</fullName>
    </submittedName>
</protein>
<proteinExistence type="predicted"/>
<accession>A0ABN3HY28</accession>
<feature type="region of interest" description="Disordered" evidence="1">
    <location>
        <begin position="196"/>
        <end position="231"/>
    </location>
</feature>
<gene>
    <name evidence="2" type="ORF">GCM10010420_12800</name>
</gene>
<feature type="region of interest" description="Disordered" evidence="1">
    <location>
        <begin position="1"/>
        <end position="22"/>
    </location>
</feature>
<dbReference type="EMBL" id="BAAATJ010000004">
    <property type="protein sequence ID" value="GAA2390459.1"/>
    <property type="molecule type" value="Genomic_DNA"/>
</dbReference>